<dbReference type="SUPFAM" id="SSF48498">
    <property type="entry name" value="Tetracyclin repressor-like, C-terminal domain"/>
    <property type="match status" value="1"/>
</dbReference>
<dbReference type="GO" id="GO:0000976">
    <property type="term" value="F:transcription cis-regulatory region binding"/>
    <property type="evidence" value="ECO:0007669"/>
    <property type="project" value="TreeGrafter"/>
</dbReference>
<dbReference type="Gene3D" id="1.10.357.10">
    <property type="entry name" value="Tetracycline Repressor, domain 2"/>
    <property type="match status" value="1"/>
</dbReference>
<dbReference type="InterPro" id="IPR050109">
    <property type="entry name" value="HTH-type_TetR-like_transc_reg"/>
</dbReference>
<organism evidence="7 8">
    <name type="scientific">Wenjunlia vitaminophila</name>
    <name type="common">Streptomyces vitaminophilus</name>
    <dbReference type="NCBI Taxonomy" id="76728"/>
    <lineage>
        <taxon>Bacteria</taxon>
        <taxon>Bacillati</taxon>
        <taxon>Actinomycetota</taxon>
        <taxon>Actinomycetes</taxon>
        <taxon>Kitasatosporales</taxon>
        <taxon>Streptomycetaceae</taxon>
        <taxon>Wenjunlia</taxon>
    </lineage>
</organism>
<dbReference type="eggNOG" id="COG1309">
    <property type="taxonomic scope" value="Bacteria"/>
</dbReference>
<dbReference type="RefSeq" id="WP_018386030.1">
    <property type="nucleotide sequence ID" value="NZ_LLZU01000012.1"/>
</dbReference>
<dbReference type="STRING" id="76728.AQ490_20825"/>
<proteinExistence type="predicted"/>
<evidence type="ECO:0000259" key="6">
    <source>
        <dbReference type="PROSITE" id="PS50977"/>
    </source>
</evidence>
<keyword evidence="3" id="KW-0804">Transcription</keyword>
<keyword evidence="2 4" id="KW-0238">DNA-binding</keyword>
<keyword evidence="1" id="KW-0805">Transcription regulation</keyword>
<feature type="region of interest" description="Disordered" evidence="5">
    <location>
        <begin position="1"/>
        <end position="23"/>
    </location>
</feature>
<comment type="caution">
    <text evidence="7">The sequence shown here is derived from an EMBL/GenBank/DDBJ whole genome shotgun (WGS) entry which is preliminary data.</text>
</comment>
<dbReference type="PANTHER" id="PTHR30055">
    <property type="entry name" value="HTH-TYPE TRANSCRIPTIONAL REGULATOR RUTR"/>
    <property type="match status" value="1"/>
</dbReference>
<evidence type="ECO:0000256" key="3">
    <source>
        <dbReference type="ARBA" id="ARBA00023163"/>
    </source>
</evidence>
<feature type="compositionally biased region" description="Gly residues" evidence="5">
    <location>
        <begin position="1"/>
        <end position="15"/>
    </location>
</feature>
<evidence type="ECO:0000313" key="7">
    <source>
        <dbReference type="EMBL" id="KRV49429.1"/>
    </source>
</evidence>
<gene>
    <name evidence="7" type="ORF">AQ490_20825</name>
</gene>
<dbReference type="InterPro" id="IPR009057">
    <property type="entry name" value="Homeodomain-like_sf"/>
</dbReference>
<dbReference type="InterPro" id="IPR011075">
    <property type="entry name" value="TetR_C"/>
</dbReference>
<dbReference type="Gene3D" id="1.10.10.60">
    <property type="entry name" value="Homeodomain-like"/>
    <property type="match status" value="1"/>
</dbReference>
<evidence type="ECO:0000256" key="5">
    <source>
        <dbReference type="SAM" id="MobiDB-lite"/>
    </source>
</evidence>
<dbReference type="Pfam" id="PF00440">
    <property type="entry name" value="TetR_N"/>
    <property type="match status" value="1"/>
</dbReference>
<evidence type="ECO:0000256" key="1">
    <source>
        <dbReference type="ARBA" id="ARBA00023015"/>
    </source>
</evidence>
<evidence type="ECO:0000256" key="2">
    <source>
        <dbReference type="ARBA" id="ARBA00023125"/>
    </source>
</evidence>
<protein>
    <submittedName>
        <fullName evidence="7">TetR family transcriptional regulator</fullName>
    </submittedName>
</protein>
<dbReference type="InterPro" id="IPR036271">
    <property type="entry name" value="Tet_transcr_reg_TetR-rel_C_sf"/>
</dbReference>
<keyword evidence="8" id="KW-1185">Reference proteome</keyword>
<dbReference type="AlphaFoldDB" id="A0A0T6LTP5"/>
<dbReference type="PRINTS" id="PR00455">
    <property type="entry name" value="HTHTETR"/>
</dbReference>
<evidence type="ECO:0000313" key="8">
    <source>
        <dbReference type="Proteomes" id="UP000050867"/>
    </source>
</evidence>
<sequence>MSGTAAGTGGTGGGRRTGRPRSAAADRAILHATRAALVDLGWGGLTMGEVAARAGVAKTTVYRRWPTKSELVLDAVAALLDEELELPDLGSLRADVECVVQRFAALIDRPEAKTALMAVVAESTRDAALRQRVRQAIVAPQKRLVVLGRHRALERGELTEGPGDPGATVDLIFDVIAGAVIHRLLVSGEPVDGEWARRFTTVLLDGLVATASPGAGHRPEEHR</sequence>
<dbReference type="Proteomes" id="UP000050867">
    <property type="component" value="Unassembled WGS sequence"/>
</dbReference>
<dbReference type="SUPFAM" id="SSF46689">
    <property type="entry name" value="Homeodomain-like"/>
    <property type="match status" value="1"/>
</dbReference>
<dbReference type="PANTHER" id="PTHR30055:SF230">
    <property type="entry name" value="TRANSCRIPTIONAL REGULATORY PROTEIN (PROBABLY TETR-FAMILY)-RELATED"/>
    <property type="match status" value="1"/>
</dbReference>
<dbReference type="PROSITE" id="PS50977">
    <property type="entry name" value="HTH_TETR_2"/>
    <property type="match status" value="1"/>
</dbReference>
<dbReference type="GO" id="GO:0003700">
    <property type="term" value="F:DNA-binding transcription factor activity"/>
    <property type="evidence" value="ECO:0007669"/>
    <property type="project" value="TreeGrafter"/>
</dbReference>
<reference evidence="7 8" key="1">
    <citation type="submission" date="2015-10" db="EMBL/GenBank/DDBJ databases">
        <title>Draft genome sequence of pyrrolomycin-producing Streptomyces vitaminophilus.</title>
        <authorList>
            <person name="Graham D.E."/>
            <person name="Mahan K.M."/>
            <person name="Klingeman D.M."/>
            <person name="Hettich R.L."/>
            <person name="Parry R.J."/>
        </authorList>
    </citation>
    <scope>NUCLEOTIDE SEQUENCE [LARGE SCALE GENOMIC DNA]</scope>
    <source>
        <strain evidence="7 8">ATCC 31673</strain>
    </source>
</reference>
<dbReference type="OrthoDB" id="9796019at2"/>
<feature type="domain" description="HTH tetR-type" evidence="6">
    <location>
        <begin position="23"/>
        <end position="83"/>
    </location>
</feature>
<dbReference type="Pfam" id="PF16859">
    <property type="entry name" value="TetR_C_11"/>
    <property type="match status" value="1"/>
</dbReference>
<evidence type="ECO:0000256" key="4">
    <source>
        <dbReference type="PROSITE-ProRule" id="PRU00335"/>
    </source>
</evidence>
<feature type="DNA-binding region" description="H-T-H motif" evidence="4">
    <location>
        <begin position="46"/>
        <end position="65"/>
    </location>
</feature>
<dbReference type="InterPro" id="IPR001647">
    <property type="entry name" value="HTH_TetR"/>
</dbReference>
<accession>A0A0T6LTP5</accession>
<name>A0A0T6LTP5_WENVI</name>
<dbReference type="EMBL" id="LLZU01000012">
    <property type="protein sequence ID" value="KRV49429.1"/>
    <property type="molecule type" value="Genomic_DNA"/>
</dbReference>